<keyword evidence="3 6" id="KW-0812">Transmembrane</keyword>
<keyword evidence="4 6" id="KW-1133">Transmembrane helix</keyword>
<dbReference type="InterPro" id="IPR001851">
    <property type="entry name" value="ABC_transp_permease"/>
</dbReference>
<keyword evidence="5 6" id="KW-0472">Membrane</keyword>
<accession>A0A1H8F632</accession>
<protein>
    <submittedName>
        <fullName evidence="7">Nucleoside ABC transporter membrane protein</fullName>
    </submittedName>
</protein>
<evidence type="ECO:0000313" key="8">
    <source>
        <dbReference type="Proteomes" id="UP000199054"/>
    </source>
</evidence>
<evidence type="ECO:0000256" key="6">
    <source>
        <dbReference type="SAM" id="Phobius"/>
    </source>
</evidence>
<dbReference type="AlphaFoldDB" id="A0A1H8F632"/>
<dbReference type="GO" id="GO:0022857">
    <property type="term" value="F:transmembrane transporter activity"/>
    <property type="evidence" value="ECO:0007669"/>
    <property type="project" value="InterPro"/>
</dbReference>
<keyword evidence="2" id="KW-1003">Cell membrane</keyword>
<organism evidence="7 8">
    <name type="scientific">Paracoccus alcaliphilus</name>
    <dbReference type="NCBI Taxonomy" id="34002"/>
    <lineage>
        <taxon>Bacteria</taxon>
        <taxon>Pseudomonadati</taxon>
        <taxon>Pseudomonadota</taxon>
        <taxon>Alphaproteobacteria</taxon>
        <taxon>Rhodobacterales</taxon>
        <taxon>Paracoccaceae</taxon>
        <taxon>Paracoccus</taxon>
    </lineage>
</organism>
<dbReference type="EMBL" id="FODE01000003">
    <property type="protein sequence ID" value="SEN27070.1"/>
    <property type="molecule type" value="Genomic_DNA"/>
</dbReference>
<gene>
    <name evidence="7" type="ORF">SAMN04489859_1003170</name>
</gene>
<feature type="transmembrane region" description="Helical" evidence="6">
    <location>
        <begin position="137"/>
        <end position="158"/>
    </location>
</feature>
<dbReference type="GO" id="GO:0005886">
    <property type="term" value="C:plasma membrane"/>
    <property type="evidence" value="ECO:0007669"/>
    <property type="project" value="UniProtKB-SubCell"/>
</dbReference>
<feature type="transmembrane region" description="Helical" evidence="6">
    <location>
        <begin position="189"/>
        <end position="213"/>
    </location>
</feature>
<comment type="subcellular location">
    <subcellularLocation>
        <location evidence="1">Cell membrane</location>
        <topology evidence="1">Multi-pass membrane protein</topology>
    </subcellularLocation>
</comment>
<dbReference type="PANTHER" id="PTHR43370:SF2">
    <property type="entry name" value="ABC TRANSPORTER PERMEASE PROTEIN"/>
    <property type="match status" value="1"/>
</dbReference>
<dbReference type="PANTHER" id="PTHR43370">
    <property type="entry name" value="SUGAR ABC TRANSPORTER INTEGRAL MEMBRANE PROTEIN-RELATED"/>
    <property type="match status" value="1"/>
</dbReference>
<evidence type="ECO:0000313" key="7">
    <source>
        <dbReference type="EMBL" id="SEN27070.1"/>
    </source>
</evidence>
<feature type="transmembrane region" description="Helical" evidence="6">
    <location>
        <begin position="268"/>
        <end position="286"/>
    </location>
</feature>
<dbReference type="STRING" id="34002.SAMN04489859_1003170"/>
<sequence length="307" mass="31573">MGTTLVFLLSGTLLAATPLLLAAMGELIVERAGILNLSIEGMMALGAVVGFATIMATGSHWLALGAGGLAGVALSVLFAGVVLLALGNQVATGIAVGILGLGLSGLIGKPYEGMTVAPMKRIPIPVLSEIPIIGPGLFNHSALVYLAPLLAVGLWWMLRSTRIGLIIRAVGESPESAHAIGYSVLMTRFLAVMVGGFMAGLAGAFIATVSATLWSDGMIAGRGWIVVALVVFATWRVDRLVIGAWLFGLATIAELLVQGAGISVPSQLLTSIPYIATIIAISILSMDGRKMRLNAPASLGRTYNSTA</sequence>
<name>A0A1H8F632_9RHOB</name>
<reference evidence="7 8" key="1">
    <citation type="submission" date="2016-10" db="EMBL/GenBank/DDBJ databases">
        <authorList>
            <person name="de Groot N.N."/>
        </authorList>
    </citation>
    <scope>NUCLEOTIDE SEQUENCE [LARGE SCALE GENOMIC DNA]</scope>
    <source>
        <strain evidence="7 8">DSM 8512</strain>
    </source>
</reference>
<feature type="transmembrane region" description="Helical" evidence="6">
    <location>
        <begin position="32"/>
        <end position="54"/>
    </location>
</feature>
<keyword evidence="8" id="KW-1185">Reference proteome</keyword>
<dbReference type="Proteomes" id="UP000199054">
    <property type="component" value="Unassembled WGS sequence"/>
</dbReference>
<feature type="transmembrane region" description="Helical" evidence="6">
    <location>
        <begin position="219"/>
        <end position="235"/>
    </location>
</feature>
<dbReference type="CDD" id="cd06580">
    <property type="entry name" value="TM_PBP1_transp_TpRbsC_like"/>
    <property type="match status" value="1"/>
</dbReference>
<dbReference type="OrthoDB" id="9792579at2"/>
<proteinExistence type="predicted"/>
<evidence type="ECO:0000256" key="2">
    <source>
        <dbReference type="ARBA" id="ARBA00022475"/>
    </source>
</evidence>
<evidence type="ECO:0000256" key="4">
    <source>
        <dbReference type="ARBA" id="ARBA00022989"/>
    </source>
</evidence>
<feature type="transmembrane region" description="Helical" evidence="6">
    <location>
        <begin position="242"/>
        <end position="262"/>
    </location>
</feature>
<evidence type="ECO:0000256" key="3">
    <source>
        <dbReference type="ARBA" id="ARBA00022692"/>
    </source>
</evidence>
<dbReference type="RefSeq" id="WP_090610559.1">
    <property type="nucleotide sequence ID" value="NZ_FODE01000003.1"/>
</dbReference>
<evidence type="ECO:0000256" key="1">
    <source>
        <dbReference type="ARBA" id="ARBA00004651"/>
    </source>
</evidence>
<dbReference type="Pfam" id="PF02653">
    <property type="entry name" value="BPD_transp_2"/>
    <property type="match status" value="1"/>
</dbReference>
<feature type="transmembrane region" description="Helical" evidence="6">
    <location>
        <begin position="61"/>
        <end position="86"/>
    </location>
</feature>
<evidence type="ECO:0000256" key="5">
    <source>
        <dbReference type="ARBA" id="ARBA00023136"/>
    </source>
</evidence>